<dbReference type="InterPro" id="IPR036390">
    <property type="entry name" value="WH_DNA-bd_sf"/>
</dbReference>
<reference evidence="2" key="1">
    <citation type="submission" date="2021-05" db="EMBL/GenBank/DDBJ databases">
        <title>Complete genome sequence of the cellulolytic planctomycete Telmatocola sphagniphila SP2T and characterization of the first cellulase from planctomycetes.</title>
        <authorList>
            <person name="Rakitin A.L."/>
            <person name="Beletsky A.V."/>
            <person name="Naumoff D.G."/>
            <person name="Kulichevskaya I.S."/>
            <person name="Mardanov A.V."/>
            <person name="Ravin N.V."/>
            <person name="Dedysh S.N."/>
        </authorList>
    </citation>
    <scope>NUCLEOTIDE SEQUENCE</scope>
    <source>
        <strain evidence="2">SP2T</strain>
    </source>
</reference>
<sequence>MKEEAPIVLDPLIHEVARLVIVSVLNECGAASFNFLLGTTGLTRGNLSAHMIRLVTAGYVEEKKQIRDRKMLTEYSLSSVGRKAFADYRREWTRLTQGNASLR</sequence>
<evidence type="ECO:0000259" key="1">
    <source>
        <dbReference type="Pfam" id="PF13601"/>
    </source>
</evidence>
<keyword evidence="3" id="KW-1185">Reference proteome</keyword>
<dbReference type="Proteomes" id="UP000676194">
    <property type="component" value="Chromosome"/>
</dbReference>
<feature type="domain" description="Winged helix DNA-binding" evidence="1">
    <location>
        <begin position="18"/>
        <end position="91"/>
    </location>
</feature>
<evidence type="ECO:0000313" key="3">
    <source>
        <dbReference type="Proteomes" id="UP000676194"/>
    </source>
</evidence>
<dbReference type="Pfam" id="PF13601">
    <property type="entry name" value="HTH_34"/>
    <property type="match status" value="1"/>
</dbReference>
<dbReference type="EMBL" id="CP074694">
    <property type="protein sequence ID" value="QVL33751.1"/>
    <property type="molecule type" value="Genomic_DNA"/>
</dbReference>
<proteinExistence type="predicted"/>
<dbReference type="RefSeq" id="WP_213498717.1">
    <property type="nucleotide sequence ID" value="NZ_CP074694.1"/>
</dbReference>
<name>A0A8E6B8K5_9BACT</name>
<dbReference type="PANTHER" id="PTHR37318">
    <property type="entry name" value="BSL7504 PROTEIN"/>
    <property type="match status" value="1"/>
</dbReference>
<evidence type="ECO:0000313" key="2">
    <source>
        <dbReference type="EMBL" id="QVL33751.1"/>
    </source>
</evidence>
<dbReference type="Gene3D" id="1.10.10.10">
    <property type="entry name" value="Winged helix-like DNA-binding domain superfamily/Winged helix DNA-binding domain"/>
    <property type="match status" value="1"/>
</dbReference>
<gene>
    <name evidence="2" type="ORF">KIH39_07545</name>
</gene>
<dbReference type="SUPFAM" id="SSF46785">
    <property type="entry name" value="Winged helix' DNA-binding domain"/>
    <property type="match status" value="1"/>
</dbReference>
<protein>
    <submittedName>
        <fullName evidence="2">Transcriptional regulator</fullName>
    </submittedName>
</protein>
<dbReference type="KEGG" id="tsph:KIH39_07545"/>
<dbReference type="InterPro" id="IPR027395">
    <property type="entry name" value="WH_DNA-bd_dom"/>
</dbReference>
<organism evidence="2 3">
    <name type="scientific">Telmatocola sphagniphila</name>
    <dbReference type="NCBI Taxonomy" id="1123043"/>
    <lineage>
        <taxon>Bacteria</taxon>
        <taxon>Pseudomonadati</taxon>
        <taxon>Planctomycetota</taxon>
        <taxon>Planctomycetia</taxon>
        <taxon>Gemmatales</taxon>
        <taxon>Gemmataceae</taxon>
    </lineage>
</organism>
<dbReference type="PANTHER" id="PTHR37318:SF1">
    <property type="entry name" value="BSL7504 PROTEIN"/>
    <property type="match status" value="1"/>
</dbReference>
<accession>A0A8E6B8K5</accession>
<dbReference type="InterPro" id="IPR036388">
    <property type="entry name" value="WH-like_DNA-bd_sf"/>
</dbReference>
<dbReference type="AlphaFoldDB" id="A0A8E6B8K5"/>